<sequence length="151" mass="16011">MTPVDFINALSAPARELASTTRIPASFTVAQAALESGWAKSQLATQYFNLFGVKADASWTGPTVMLPTTEYVGGKPTTVTAAWRVYSSWLASLQDRASFLQKNPRYSAAFSCQSGDAFACAVAAAGYATDPNYAAKITSIINTHNLSALDS</sequence>
<evidence type="ECO:0000313" key="3">
    <source>
        <dbReference type="EMBL" id="SDR46979.1"/>
    </source>
</evidence>
<accession>A0A1H1JAH0</accession>
<dbReference type="Gene3D" id="1.10.530.10">
    <property type="match status" value="1"/>
</dbReference>
<dbReference type="GO" id="GO:0004040">
    <property type="term" value="F:amidase activity"/>
    <property type="evidence" value="ECO:0007669"/>
    <property type="project" value="InterPro"/>
</dbReference>
<dbReference type="InterPro" id="IPR002901">
    <property type="entry name" value="MGlyc_endo_b_GlcNAc-like_dom"/>
</dbReference>
<proteinExistence type="predicted"/>
<dbReference type="EMBL" id="FNKX01000002">
    <property type="protein sequence ID" value="SDR46979.1"/>
    <property type="molecule type" value="Genomic_DNA"/>
</dbReference>
<dbReference type="Gene3D" id="2.10.70.40">
    <property type="entry name" value="peptidoglycan hydrolase"/>
    <property type="match status" value="1"/>
</dbReference>
<gene>
    <name evidence="3" type="ORF">SAMN05445850_4491</name>
</gene>
<evidence type="ECO:0000256" key="1">
    <source>
        <dbReference type="ARBA" id="ARBA00022801"/>
    </source>
</evidence>
<dbReference type="GO" id="GO:0071973">
    <property type="term" value="P:bacterial-type flagellum-dependent cell motility"/>
    <property type="evidence" value="ECO:0007669"/>
    <property type="project" value="TreeGrafter"/>
</dbReference>
<evidence type="ECO:0000259" key="2">
    <source>
        <dbReference type="SMART" id="SM00047"/>
    </source>
</evidence>
<dbReference type="STRING" id="157910.SAMN05445850_4491"/>
<dbReference type="PANTHER" id="PTHR33308">
    <property type="entry name" value="PEPTIDOGLYCAN HYDROLASE FLGJ"/>
    <property type="match status" value="1"/>
</dbReference>
<keyword evidence="1" id="KW-0378">Hydrolase</keyword>
<keyword evidence="3" id="KW-0282">Flagellum</keyword>
<dbReference type="PRINTS" id="PR01002">
    <property type="entry name" value="FLGFLGJ"/>
</dbReference>
<dbReference type="InterPro" id="IPR051056">
    <property type="entry name" value="Glycosyl_Hydrolase_73"/>
</dbReference>
<evidence type="ECO:0000313" key="4">
    <source>
        <dbReference type="Proteomes" id="UP000199365"/>
    </source>
</evidence>
<dbReference type="SMART" id="SM00047">
    <property type="entry name" value="LYZ2"/>
    <property type="match status" value="1"/>
</dbReference>
<protein>
    <submittedName>
        <fullName evidence="3">Flagellar protein FlgJ</fullName>
    </submittedName>
</protein>
<organism evidence="3 4">
    <name type="scientific">Paraburkholderia tuberum</name>
    <dbReference type="NCBI Taxonomy" id="157910"/>
    <lineage>
        <taxon>Bacteria</taxon>
        <taxon>Pseudomonadati</taxon>
        <taxon>Pseudomonadota</taxon>
        <taxon>Betaproteobacteria</taxon>
        <taxon>Burkholderiales</taxon>
        <taxon>Burkholderiaceae</taxon>
        <taxon>Paraburkholderia</taxon>
    </lineage>
</organism>
<dbReference type="Proteomes" id="UP000199365">
    <property type="component" value="Unassembled WGS sequence"/>
</dbReference>
<dbReference type="AlphaFoldDB" id="A0A1H1JAH0"/>
<dbReference type="PANTHER" id="PTHR33308:SF9">
    <property type="entry name" value="PEPTIDOGLYCAN HYDROLASE FLGJ"/>
    <property type="match status" value="1"/>
</dbReference>
<reference evidence="4" key="1">
    <citation type="submission" date="2016-10" db="EMBL/GenBank/DDBJ databases">
        <authorList>
            <person name="Varghese N."/>
            <person name="Submissions S."/>
        </authorList>
    </citation>
    <scope>NUCLEOTIDE SEQUENCE [LARGE SCALE GENOMIC DNA]</scope>
    <source>
        <strain evidence="4">DUS833</strain>
    </source>
</reference>
<keyword evidence="3" id="KW-0969">Cilium</keyword>
<keyword evidence="4" id="KW-1185">Reference proteome</keyword>
<keyword evidence="3" id="KW-0966">Cell projection</keyword>
<name>A0A1H1JAH0_9BURK</name>
<feature type="domain" description="Mannosyl-glycoprotein endo-beta-N-acetylglucosamidase-like" evidence="2">
    <location>
        <begin position="3"/>
        <end position="150"/>
    </location>
</feature>
<dbReference type="Pfam" id="PF01832">
    <property type="entry name" value="Glucosaminidase"/>
    <property type="match status" value="1"/>
</dbReference>
<dbReference type="RefSeq" id="WP_090806959.1">
    <property type="nucleotide sequence ID" value="NZ_FNKX01000002.1"/>
</dbReference>